<evidence type="ECO:0000313" key="2">
    <source>
        <dbReference type="EMBL" id="PSJ18911.1"/>
    </source>
</evidence>
<dbReference type="EMBL" id="PXXU01000001">
    <property type="protein sequence ID" value="PSJ18911.1"/>
    <property type="molecule type" value="Genomic_DNA"/>
</dbReference>
<evidence type="ECO:0000259" key="1">
    <source>
        <dbReference type="Pfam" id="PF08463"/>
    </source>
</evidence>
<name>A0A2P7NZM6_9PROT</name>
<protein>
    <recommendedName>
        <fullName evidence="1">EcoEI R protein C-terminal domain-containing protein</fullName>
    </recommendedName>
</protein>
<reference evidence="2 3" key="1">
    <citation type="submission" date="2018-03" db="EMBL/GenBank/DDBJ databases">
        <title>Draft genome of Nitrosomonas supralitoralis APG5.</title>
        <authorList>
            <person name="Urakawa H."/>
            <person name="Lopez J.V."/>
        </authorList>
    </citation>
    <scope>NUCLEOTIDE SEQUENCE [LARGE SCALE GENOMIC DNA]</scope>
    <source>
        <strain evidence="2 3">APG5</strain>
    </source>
</reference>
<evidence type="ECO:0000313" key="3">
    <source>
        <dbReference type="Proteomes" id="UP000241912"/>
    </source>
</evidence>
<dbReference type="Pfam" id="PF08463">
    <property type="entry name" value="EcoEI_R_C"/>
    <property type="match status" value="1"/>
</dbReference>
<dbReference type="GO" id="GO:0006304">
    <property type="term" value="P:DNA modification"/>
    <property type="evidence" value="ECO:0007669"/>
    <property type="project" value="InterPro"/>
</dbReference>
<sequence>MSALNADQMAFLNEIVEYLVRNGVMEPRVIFETPFDHYHELGVVGVFGDELSQQIVERIHGVNRNAGIVAALK</sequence>
<dbReference type="GO" id="GO:0003824">
    <property type="term" value="F:catalytic activity"/>
    <property type="evidence" value="ECO:0007669"/>
    <property type="project" value="InterPro"/>
</dbReference>
<proteinExistence type="predicted"/>
<dbReference type="AlphaFoldDB" id="A0A2P7NZM6"/>
<feature type="domain" description="EcoEI R protein C-terminal" evidence="1">
    <location>
        <begin position="3"/>
        <end position="57"/>
    </location>
</feature>
<dbReference type="Proteomes" id="UP000241912">
    <property type="component" value="Unassembled WGS sequence"/>
</dbReference>
<dbReference type="OrthoDB" id="9804086at2"/>
<comment type="caution">
    <text evidence="2">The sequence shown here is derived from an EMBL/GenBank/DDBJ whole genome shotgun (WGS) entry which is preliminary data.</text>
</comment>
<dbReference type="InterPro" id="IPR013670">
    <property type="entry name" value="EcoEI_R_C_dom"/>
</dbReference>
<dbReference type="GO" id="GO:0003677">
    <property type="term" value="F:DNA binding"/>
    <property type="evidence" value="ECO:0007669"/>
    <property type="project" value="InterPro"/>
</dbReference>
<keyword evidence="3" id="KW-1185">Reference proteome</keyword>
<accession>A0A2P7NZM6</accession>
<gene>
    <name evidence="2" type="ORF">C7H79_00290</name>
</gene>
<organism evidence="2 3">
    <name type="scientific">Nitrosomonas supralitoralis</name>
    <dbReference type="NCBI Taxonomy" id="2116706"/>
    <lineage>
        <taxon>Bacteria</taxon>
        <taxon>Pseudomonadati</taxon>
        <taxon>Pseudomonadota</taxon>
        <taxon>Betaproteobacteria</taxon>
        <taxon>Nitrosomonadales</taxon>
        <taxon>Nitrosomonadaceae</taxon>
        <taxon>Nitrosomonas</taxon>
    </lineage>
</organism>